<feature type="chain" id="PRO_5003940137" evidence="1">
    <location>
        <begin position="26"/>
        <end position="69"/>
    </location>
</feature>
<dbReference type="Proteomes" id="UP000010798">
    <property type="component" value="Chromosome"/>
</dbReference>
<dbReference type="KEGG" id="saci:Sinac_4200"/>
<keyword evidence="3" id="KW-1185">Reference proteome</keyword>
<organism evidence="2 3">
    <name type="scientific">Singulisphaera acidiphila (strain ATCC BAA-1392 / DSM 18658 / VKM B-2454 / MOB10)</name>
    <dbReference type="NCBI Taxonomy" id="886293"/>
    <lineage>
        <taxon>Bacteria</taxon>
        <taxon>Pseudomonadati</taxon>
        <taxon>Planctomycetota</taxon>
        <taxon>Planctomycetia</taxon>
        <taxon>Isosphaerales</taxon>
        <taxon>Isosphaeraceae</taxon>
        <taxon>Singulisphaera</taxon>
    </lineage>
</organism>
<dbReference type="HOGENOM" id="CLU_2773652_0_0_0"/>
<keyword evidence="1" id="KW-0732">Signal</keyword>
<dbReference type="STRING" id="886293.Sinac_4200"/>
<accession>L0DGB5</accession>
<reference evidence="2 3" key="1">
    <citation type="submission" date="2012-02" db="EMBL/GenBank/DDBJ databases">
        <title>Complete sequence of chromosome of Singulisphaera acidiphila DSM 18658.</title>
        <authorList>
            <consortium name="US DOE Joint Genome Institute (JGI-PGF)"/>
            <person name="Lucas S."/>
            <person name="Copeland A."/>
            <person name="Lapidus A."/>
            <person name="Glavina del Rio T."/>
            <person name="Dalin E."/>
            <person name="Tice H."/>
            <person name="Bruce D."/>
            <person name="Goodwin L."/>
            <person name="Pitluck S."/>
            <person name="Peters L."/>
            <person name="Ovchinnikova G."/>
            <person name="Chertkov O."/>
            <person name="Kyrpides N."/>
            <person name="Mavromatis K."/>
            <person name="Ivanova N."/>
            <person name="Brettin T."/>
            <person name="Detter J.C."/>
            <person name="Han C."/>
            <person name="Larimer F."/>
            <person name="Land M."/>
            <person name="Hauser L."/>
            <person name="Markowitz V."/>
            <person name="Cheng J.-F."/>
            <person name="Hugenholtz P."/>
            <person name="Woyke T."/>
            <person name="Wu D."/>
            <person name="Tindall B."/>
            <person name="Pomrenke H."/>
            <person name="Brambilla E."/>
            <person name="Klenk H.-P."/>
            <person name="Eisen J.A."/>
        </authorList>
    </citation>
    <scope>NUCLEOTIDE SEQUENCE [LARGE SCALE GENOMIC DNA]</scope>
    <source>
        <strain evidence="3">ATCC BAA-1392 / DSM 18658 / VKM B-2454 / MOB10</strain>
    </source>
</reference>
<dbReference type="AlphaFoldDB" id="L0DGB5"/>
<feature type="signal peptide" evidence="1">
    <location>
        <begin position="1"/>
        <end position="25"/>
    </location>
</feature>
<protein>
    <submittedName>
        <fullName evidence="2">Uncharacterized protein</fullName>
    </submittedName>
</protein>
<gene>
    <name evidence="2" type="ordered locus">Sinac_4200</name>
</gene>
<evidence type="ECO:0000256" key="1">
    <source>
        <dbReference type="SAM" id="SignalP"/>
    </source>
</evidence>
<evidence type="ECO:0000313" key="2">
    <source>
        <dbReference type="EMBL" id="AGA28404.1"/>
    </source>
</evidence>
<evidence type="ECO:0000313" key="3">
    <source>
        <dbReference type="Proteomes" id="UP000010798"/>
    </source>
</evidence>
<dbReference type="EMBL" id="CP003364">
    <property type="protein sequence ID" value="AGA28404.1"/>
    <property type="molecule type" value="Genomic_DNA"/>
</dbReference>
<dbReference type="RefSeq" id="WP_015247532.1">
    <property type="nucleotide sequence ID" value="NC_019892.1"/>
</dbReference>
<proteinExistence type="predicted"/>
<sequence length="69" mass="7503">MLTSIFALALLGQCAGGSCALPARAYQPATPYQPLAPAIYQSVPAYRPFYAPAPVYIRPRGAFGRLFRR</sequence>
<name>L0DGB5_SINAD</name>